<dbReference type="EMBL" id="CADCWN010000193">
    <property type="protein sequence ID" value="CAA9575468.1"/>
    <property type="molecule type" value="Genomic_DNA"/>
</dbReference>
<feature type="region of interest" description="Disordered" evidence="1">
    <location>
        <begin position="135"/>
        <end position="162"/>
    </location>
</feature>
<proteinExistence type="predicted"/>
<protein>
    <recommendedName>
        <fullName evidence="3">Glycosyltransferase</fullName>
    </recommendedName>
</protein>
<accession>A0A6J4VCP1</accession>
<reference evidence="2" key="1">
    <citation type="submission" date="2020-02" db="EMBL/GenBank/DDBJ databases">
        <authorList>
            <person name="Meier V. D."/>
        </authorList>
    </citation>
    <scope>NUCLEOTIDE SEQUENCE</scope>
    <source>
        <strain evidence="2">AVDCRST_MAG18</strain>
    </source>
</reference>
<evidence type="ECO:0000313" key="2">
    <source>
        <dbReference type="EMBL" id="CAA9575468.1"/>
    </source>
</evidence>
<gene>
    <name evidence="2" type="ORF">AVDCRST_MAG18-2492</name>
</gene>
<dbReference type="Gene3D" id="3.40.50.2000">
    <property type="entry name" value="Glycogen Phosphorylase B"/>
    <property type="match status" value="1"/>
</dbReference>
<evidence type="ECO:0000256" key="1">
    <source>
        <dbReference type="SAM" id="MobiDB-lite"/>
    </source>
</evidence>
<sequence>MARAVESGDSFIQAQSIARLGSRSLPDSNFLKGFDEAILPFARGEATRFLSPSKTLEYMAAHKPIVSVPLPDVVALYGEVVRFASDSDAFVATVEAALGEGTREREARIVREAALLGRYAWDRLAGEMAALIADRPGPETGVTRDPEPRARGPAGDVTPSLAPPWPATLTLREHRSASATPGLTTRGTGAAYAGRRHAVIFKR</sequence>
<name>A0A6J4VCP1_9BACT</name>
<organism evidence="2">
    <name type="scientific">uncultured Thermomicrobiales bacterium</name>
    <dbReference type="NCBI Taxonomy" id="1645740"/>
    <lineage>
        <taxon>Bacteria</taxon>
        <taxon>Pseudomonadati</taxon>
        <taxon>Thermomicrobiota</taxon>
        <taxon>Thermomicrobia</taxon>
        <taxon>Thermomicrobiales</taxon>
        <taxon>environmental samples</taxon>
    </lineage>
</organism>
<evidence type="ECO:0008006" key="3">
    <source>
        <dbReference type="Google" id="ProtNLM"/>
    </source>
</evidence>
<dbReference type="AlphaFoldDB" id="A0A6J4VCP1"/>